<dbReference type="InterPro" id="IPR028087">
    <property type="entry name" value="Tad_N"/>
</dbReference>
<dbReference type="AlphaFoldDB" id="A0A5J5GPE7"/>
<feature type="domain" description="Putative Flp pilus-assembly TadG-like N-terminal" evidence="2">
    <location>
        <begin position="31"/>
        <end position="76"/>
    </location>
</feature>
<dbReference type="RefSeq" id="WP_150443742.1">
    <property type="nucleotide sequence ID" value="NZ_VYQE01000001.1"/>
</dbReference>
<dbReference type="Pfam" id="PF13400">
    <property type="entry name" value="Tad"/>
    <property type="match status" value="1"/>
</dbReference>
<sequence length="567" mass="62898">MPPLPASRPRLRGPVADAVRRLRQMRRDEHGGMIIFSLFIFVVMLLIAGLAVDLLRTETTRTRLQGTLDRAVLAAADLDQELDPEAVVRDYVAKAGLSDHLVEVTVSNDSGSRVVGARARADVLPFFSHMVGLESFPAPAASMAGETVNKIEVSLVLDISASMQGTKIAELRDAAKQFAGTLIGAMGEERISVNLVPYSTQVAAPTTLFDLFGNIARQHGYSSCATMAGADYGFTSLLGIESMTQTQHFDPWTMYGPLYGTDSSDGTLVCNPHDWARAAPGLTGLETIQDRIDALQADGNTSIDIGMKWGASLLDPAMNAVLAAFQGDIGGVVQALASFDDTQVDKIIVLMTDGVNTDEYRLEGIDMTALSDIWFDELRNEMWVRAEGRWFNPRRKAYGWSNTWFDDDEWPWGTPADDNGNGYDDDGEGCGWLRPDDEWINVDCEIRNHLRQLTYGELFDRVSVRYNAYFHHRAQHGRQSDYNAWYGDLLRAPARSAKDDRLRAVCQAAKDEGITVFTVGFDLNDDQVDLMQECASTDSHYYRSANNELVETFEEIARHLTQLRLLQ</sequence>
<dbReference type="SUPFAM" id="SSF53300">
    <property type="entry name" value="vWA-like"/>
    <property type="match status" value="1"/>
</dbReference>
<protein>
    <submittedName>
        <fullName evidence="3">VWA domain-containing protein</fullName>
    </submittedName>
</protein>
<feature type="transmembrane region" description="Helical" evidence="1">
    <location>
        <begin position="30"/>
        <end position="52"/>
    </location>
</feature>
<keyword evidence="4" id="KW-1185">Reference proteome</keyword>
<keyword evidence="1" id="KW-1133">Transmembrane helix</keyword>
<dbReference type="Gene3D" id="3.40.50.410">
    <property type="entry name" value="von Willebrand factor, type A domain"/>
    <property type="match status" value="1"/>
</dbReference>
<gene>
    <name evidence="3" type="ORF">F3S47_03120</name>
</gene>
<dbReference type="InterPro" id="IPR036465">
    <property type="entry name" value="vWFA_dom_sf"/>
</dbReference>
<evidence type="ECO:0000313" key="3">
    <source>
        <dbReference type="EMBL" id="KAA9010256.1"/>
    </source>
</evidence>
<reference evidence="3 4" key="1">
    <citation type="submission" date="2019-09" db="EMBL/GenBank/DDBJ databases">
        <authorList>
            <person name="Park J.-S."/>
            <person name="Choi H.-J."/>
        </authorList>
    </citation>
    <scope>NUCLEOTIDE SEQUENCE [LARGE SCALE GENOMIC DNA]</scope>
    <source>
        <strain evidence="3 4">176SS1-4</strain>
    </source>
</reference>
<accession>A0A5J5GPE7</accession>
<dbReference type="EMBL" id="VYQE01000001">
    <property type="protein sequence ID" value="KAA9010256.1"/>
    <property type="molecule type" value="Genomic_DNA"/>
</dbReference>
<comment type="caution">
    <text evidence="3">The sequence shown here is derived from an EMBL/GenBank/DDBJ whole genome shotgun (WGS) entry which is preliminary data.</text>
</comment>
<organism evidence="3 4">
    <name type="scientific">Histidinibacterium aquaticum</name>
    <dbReference type="NCBI Taxonomy" id="2613962"/>
    <lineage>
        <taxon>Bacteria</taxon>
        <taxon>Pseudomonadati</taxon>
        <taxon>Pseudomonadota</taxon>
        <taxon>Alphaproteobacteria</taxon>
        <taxon>Rhodobacterales</taxon>
        <taxon>Paracoccaceae</taxon>
        <taxon>Histidinibacterium</taxon>
    </lineage>
</organism>
<keyword evidence="1" id="KW-0812">Transmembrane</keyword>
<name>A0A5J5GPE7_9RHOB</name>
<evidence type="ECO:0000259" key="2">
    <source>
        <dbReference type="Pfam" id="PF13400"/>
    </source>
</evidence>
<proteinExistence type="predicted"/>
<evidence type="ECO:0000256" key="1">
    <source>
        <dbReference type="SAM" id="Phobius"/>
    </source>
</evidence>
<dbReference type="Proteomes" id="UP000326554">
    <property type="component" value="Unassembled WGS sequence"/>
</dbReference>
<evidence type="ECO:0000313" key="4">
    <source>
        <dbReference type="Proteomes" id="UP000326554"/>
    </source>
</evidence>
<keyword evidence="1" id="KW-0472">Membrane</keyword>